<proteinExistence type="predicted"/>
<comment type="caution">
    <text evidence="1">The sequence shown here is derived from an EMBL/GenBank/DDBJ whole genome shotgun (WGS) entry which is preliminary data.</text>
</comment>
<evidence type="ECO:0000313" key="1">
    <source>
        <dbReference type="EMBL" id="KAJ9545702.1"/>
    </source>
</evidence>
<gene>
    <name evidence="1" type="ORF">OSB04_025409</name>
</gene>
<reference evidence="1" key="1">
    <citation type="submission" date="2023-03" db="EMBL/GenBank/DDBJ databases">
        <title>Chromosome-scale reference genome and RAD-based genetic map of yellow starthistle (Centaurea solstitialis) reveal putative structural variation and QTLs associated with invader traits.</title>
        <authorList>
            <person name="Reatini B."/>
            <person name="Cang F.A."/>
            <person name="Jiang Q."/>
            <person name="Mckibben M.T.W."/>
            <person name="Barker M.S."/>
            <person name="Rieseberg L.H."/>
            <person name="Dlugosch K.M."/>
        </authorList>
    </citation>
    <scope>NUCLEOTIDE SEQUENCE</scope>
    <source>
        <strain evidence="1">CAN-66</strain>
        <tissue evidence="1">Leaf</tissue>
    </source>
</reference>
<name>A0AA38W3Z6_9ASTR</name>
<accession>A0AA38W3Z6</accession>
<sequence>MPIILDLVESGSLKAMNLALLSKCWWRFKSENVSLWKKVIQYLHRDSGGFNKAKPSRRFPSIWNNILQITKDFDKVNIPLAYWFQEHRYQHNSNVVIKWAVKKYGSFTVSSVRKAFDDFYLN</sequence>
<protein>
    <submittedName>
        <fullName evidence="1">Uncharacterized protein</fullName>
    </submittedName>
</protein>
<dbReference type="Proteomes" id="UP001172457">
    <property type="component" value="Chromosome 6"/>
</dbReference>
<organism evidence="1 2">
    <name type="scientific">Centaurea solstitialis</name>
    <name type="common">yellow star-thistle</name>
    <dbReference type="NCBI Taxonomy" id="347529"/>
    <lineage>
        <taxon>Eukaryota</taxon>
        <taxon>Viridiplantae</taxon>
        <taxon>Streptophyta</taxon>
        <taxon>Embryophyta</taxon>
        <taxon>Tracheophyta</taxon>
        <taxon>Spermatophyta</taxon>
        <taxon>Magnoliopsida</taxon>
        <taxon>eudicotyledons</taxon>
        <taxon>Gunneridae</taxon>
        <taxon>Pentapetalae</taxon>
        <taxon>asterids</taxon>
        <taxon>campanulids</taxon>
        <taxon>Asterales</taxon>
        <taxon>Asteraceae</taxon>
        <taxon>Carduoideae</taxon>
        <taxon>Cardueae</taxon>
        <taxon>Centaureinae</taxon>
        <taxon>Centaurea</taxon>
    </lineage>
</organism>
<evidence type="ECO:0000313" key="2">
    <source>
        <dbReference type="Proteomes" id="UP001172457"/>
    </source>
</evidence>
<dbReference type="EMBL" id="JARYMX010000006">
    <property type="protein sequence ID" value="KAJ9545702.1"/>
    <property type="molecule type" value="Genomic_DNA"/>
</dbReference>
<dbReference type="AlphaFoldDB" id="A0AA38W3Z6"/>
<keyword evidence="2" id="KW-1185">Reference proteome</keyword>